<keyword evidence="5" id="KW-0804">Transcription</keyword>
<keyword evidence="2" id="KW-0597">Phosphoprotein</keyword>
<dbReference type="GO" id="GO:0005634">
    <property type="term" value="C:nucleus"/>
    <property type="evidence" value="ECO:0007669"/>
    <property type="project" value="UniProtKB-SubCell"/>
</dbReference>
<gene>
    <name evidence="14" type="ORF">SKAU_G00185980</name>
</gene>
<comment type="subcellular location">
    <subcellularLocation>
        <location evidence="1">Nucleus</location>
    </subcellularLocation>
</comment>
<organism evidence="14 15">
    <name type="scientific">Synaphobranchus kaupii</name>
    <name type="common">Kaup's arrowtooth eel</name>
    <dbReference type="NCBI Taxonomy" id="118154"/>
    <lineage>
        <taxon>Eukaryota</taxon>
        <taxon>Metazoa</taxon>
        <taxon>Chordata</taxon>
        <taxon>Craniata</taxon>
        <taxon>Vertebrata</taxon>
        <taxon>Euteleostomi</taxon>
        <taxon>Actinopterygii</taxon>
        <taxon>Neopterygii</taxon>
        <taxon>Teleostei</taxon>
        <taxon>Anguilliformes</taxon>
        <taxon>Synaphobranchidae</taxon>
        <taxon>Synaphobranchus</taxon>
    </lineage>
</organism>
<evidence type="ECO:0000256" key="13">
    <source>
        <dbReference type="SAM" id="MobiDB-lite"/>
    </source>
</evidence>
<dbReference type="PROSITE" id="PS00678">
    <property type="entry name" value="WD_REPEATS_1"/>
    <property type="match status" value="1"/>
</dbReference>
<feature type="repeat" description="WD" evidence="12">
    <location>
        <begin position="650"/>
        <end position="692"/>
    </location>
</feature>
<keyword evidence="6" id="KW-0539">Nucleus</keyword>
<dbReference type="AlphaFoldDB" id="A0A9Q1FCQ5"/>
<dbReference type="SMART" id="SM00320">
    <property type="entry name" value="WD40"/>
    <property type="match status" value="3"/>
</dbReference>
<keyword evidence="4" id="KW-0677">Repeat</keyword>
<feature type="region of interest" description="Disordered" evidence="13">
    <location>
        <begin position="247"/>
        <end position="278"/>
    </location>
</feature>
<dbReference type="PROSITE" id="PS50294">
    <property type="entry name" value="WD_REPEATS_REGION"/>
    <property type="match status" value="1"/>
</dbReference>
<feature type="compositionally biased region" description="Polar residues" evidence="13">
    <location>
        <begin position="144"/>
        <end position="158"/>
    </location>
</feature>
<evidence type="ECO:0000256" key="5">
    <source>
        <dbReference type="ARBA" id="ARBA00023163"/>
    </source>
</evidence>
<dbReference type="EMBL" id="JAINUF010000006">
    <property type="protein sequence ID" value="KAJ8355804.1"/>
    <property type="molecule type" value="Genomic_DNA"/>
</dbReference>
<dbReference type="PROSITE" id="PS50082">
    <property type="entry name" value="WD_REPEATS_2"/>
    <property type="match status" value="1"/>
</dbReference>
<feature type="compositionally biased region" description="Basic residues" evidence="13">
    <location>
        <begin position="128"/>
        <end position="137"/>
    </location>
</feature>
<sequence length="947" mass="104484">MAATAQDGVEQGSELVGVPQGKGAGQQAETSRVEKETPRDTHASSKDTSLADGPTGSAQLCAGTDRGPGVENGAGLDNGTGVDSAQDISAHRQNIDESTSQQDDDAQQISGHLSDVPQDTSSAQPQKRTARSRKNPRPMKVATSPKSATPSCAQSEEATPQKKRRGRKPKAETLPPTENLLASTPTPQNQCEAAEEQEMTLSGRPKRRAAKAAMEYLHSLVEDLDVPPPSLARREVRPAPACSFVQPKERARTKAKRARKSTARIKDSTNNASGDEDFVPDYEAEAESEEEFAGDDEPVSCFEKEVKGFCHAAPRPKSLHHSSKPKFQGKAANGLMNSVMGPIWRCAALTKQFREEYCASWVFPEWIPSAKDWRFLSAREAETYLPKEKRSPAFRVSREGLTEDGTPCRINRFDSVPWHAERWDMAFFVGGPVWSMEWCPCPDGSANSQFAAIYCNKGMDDRHKTTGTYSEPVLLQVWDLGELQYDACPSSPAQLAYAIALDDGCIWDMKWCPSSAWELPTISRKTPHMARLGLLAIAFSNGKVAVYSLPHRDALMAVRKSQAKGAVSQAPMICQVKSVAVLKVGAIQAEDAAHTGQCFCLDWLSVKPHNIVAAGFFDGSVALWNLNTKSLLQRVRASDGSVTLYPYHSFMAHDNVVQSLAWCRASSDLLATAGDDRMLKFWDLRKTYEPVSIYKRYLTTEICWPLIWSGVFVGQQCCYATYGQHGIHYIDAGYLGYKPYYMAPRRGTIWSASFSDWLNTCVTADNTGELIMILLPDLNYNPNTLKRTAERRFPVFRAEMVPFPGSKREECNGQEPQTYSEAVKKYFLHFHDMDMRTFKNASQRAPVKRMLATEAKGILPMHKVPLGSLHKVRLNPNMCSQSWVLSAGQAGVVRAHCLRSMNSPVVDKMVRESEAQFSAMFLPQGATANASGTAAVRHSTESTVKVL</sequence>
<dbReference type="OrthoDB" id="4703at2759"/>
<evidence type="ECO:0000256" key="7">
    <source>
        <dbReference type="ARBA" id="ARBA00053668"/>
    </source>
</evidence>
<dbReference type="GO" id="GO:0000127">
    <property type="term" value="C:transcription factor TFIIIC complex"/>
    <property type="evidence" value="ECO:0007669"/>
    <property type="project" value="TreeGrafter"/>
</dbReference>
<comment type="function">
    <text evidence="7">Required for RNA polymerase III-mediated transcription. Component of TFIIIC that initiates transcription complex assembly on tRNA and is required for transcription of 5S rRNA and other stable nuclear and cytoplasmic RNAs. May play a direct role in stabilizing interactions of TFIIIC2 with TFIIIC1.</text>
</comment>
<evidence type="ECO:0000256" key="10">
    <source>
        <dbReference type="ARBA" id="ARBA00077594"/>
    </source>
</evidence>
<evidence type="ECO:0000256" key="1">
    <source>
        <dbReference type="ARBA" id="ARBA00004123"/>
    </source>
</evidence>
<feature type="compositionally biased region" description="Basic and acidic residues" evidence="13">
    <location>
        <begin position="31"/>
        <end position="45"/>
    </location>
</feature>
<evidence type="ECO:0000256" key="6">
    <source>
        <dbReference type="ARBA" id="ARBA00023242"/>
    </source>
</evidence>
<accession>A0A9Q1FCQ5</accession>
<name>A0A9Q1FCQ5_SYNKA</name>
<protein>
    <recommendedName>
        <fullName evidence="9">General transcription factor 3C polypeptide 2</fullName>
    </recommendedName>
    <alternativeName>
        <fullName evidence="10">TF3C-beta</fullName>
    </alternativeName>
    <alternativeName>
        <fullName evidence="11">Transcription factor IIIC subunit beta</fullName>
    </alternativeName>
</protein>
<feature type="compositionally biased region" description="Polar residues" evidence="13">
    <location>
        <begin position="96"/>
        <end position="127"/>
    </location>
</feature>
<evidence type="ECO:0000256" key="3">
    <source>
        <dbReference type="ARBA" id="ARBA00022574"/>
    </source>
</evidence>
<feature type="compositionally biased region" description="Polar residues" evidence="13">
    <location>
        <begin position="180"/>
        <end position="191"/>
    </location>
</feature>
<evidence type="ECO:0000313" key="15">
    <source>
        <dbReference type="Proteomes" id="UP001152622"/>
    </source>
</evidence>
<dbReference type="InterPro" id="IPR019775">
    <property type="entry name" value="WD40_repeat_CS"/>
</dbReference>
<evidence type="ECO:0000256" key="12">
    <source>
        <dbReference type="PROSITE-ProRule" id="PRU00221"/>
    </source>
</evidence>
<dbReference type="InterPro" id="IPR001680">
    <property type="entry name" value="WD40_rpt"/>
</dbReference>
<comment type="caution">
    <text evidence="14">The sequence shown here is derived from an EMBL/GenBank/DDBJ whole genome shotgun (WGS) entry which is preliminary data.</text>
</comment>
<dbReference type="PANTHER" id="PTHR15052">
    <property type="entry name" value="RNA POLYMERASE III TRANSCRIPTION INITIATION FACTOR COMPLEX SUBUNIT"/>
    <property type="match status" value="1"/>
</dbReference>
<evidence type="ECO:0000256" key="4">
    <source>
        <dbReference type="ARBA" id="ARBA00022737"/>
    </source>
</evidence>
<dbReference type="FunFam" id="2.130.10.10:FF:000311">
    <property type="entry name" value="general transcription factor 3C polypeptide 2"/>
    <property type="match status" value="1"/>
</dbReference>
<evidence type="ECO:0000256" key="11">
    <source>
        <dbReference type="ARBA" id="ARBA00080928"/>
    </source>
</evidence>
<dbReference type="GO" id="GO:0006383">
    <property type="term" value="P:transcription by RNA polymerase III"/>
    <property type="evidence" value="ECO:0007669"/>
    <property type="project" value="TreeGrafter"/>
</dbReference>
<dbReference type="SUPFAM" id="SSF50978">
    <property type="entry name" value="WD40 repeat-like"/>
    <property type="match status" value="1"/>
</dbReference>
<keyword evidence="3 12" id="KW-0853">WD repeat</keyword>
<dbReference type="InterPro" id="IPR015943">
    <property type="entry name" value="WD40/YVTN_repeat-like_dom_sf"/>
</dbReference>
<feature type="compositionally biased region" description="Basic residues" evidence="13">
    <location>
        <begin position="253"/>
        <end position="263"/>
    </location>
</feature>
<dbReference type="Proteomes" id="UP001152622">
    <property type="component" value="Chromosome 6"/>
</dbReference>
<proteinExistence type="predicted"/>
<evidence type="ECO:0000256" key="8">
    <source>
        <dbReference type="ARBA" id="ARBA00063334"/>
    </source>
</evidence>
<comment type="subunit">
    <text evidence="8">Part of the TFIIIC subcomplex TFIIIC2, consisting of six subunits, GTF3C1, GTF3C2, GTF3C3, GTF3C4, GTF3C5 and GTF3C6.</text>
</comment>
<evidence type="ECO:0000256" key="2">
    <source>
        <dbReference type="ARBA" id="ARBA00022553"/>
    </source>
</evidence>
<dbReference type="PANTHER" id="PTHR15052:SF2">
    <property type="entry name" value="GENERAL TRANSCRIPTION FACTOR 3C POLYPEPTIDE 2"/>
    <property type="match status" value="1"/>
</dbReference>
<dbReference type="InterPro" id="IPR052416">
    <property type="entry name" value="GTF3C_component"/>
</dbReference>
<dbReference type="InterPro" id="IPR036322">
    <property type="entry name" value="WD40_repeat_dom_sf"/>
</dbReference>
<evidence type="ECO:0000256" key="9">
    <source>
        <dbReference type="ARBA" id="ARBA00069550"/>
    </source>
</evidence>
<reference evidence="14" key="1">
    <citation type="journal article" date="2023" name="Science">
        <title>Genome structures resolve the early diversification of teleost fishes.</title>
        <authorList>
            <person name="Parey E."/>
            <person name="Louis A."/>
            <person name="Montfort J."/>
            <person name="Bouchez O."/>
            <person name="Roques C."/>
            <person name="Iampietro C."/>
            <person name="Lluch J."/>
            <person name="Castinel A."/>
            <person name="Donnadieu C."/>
            <person name="Desvignes T."/>
            <person name="Floi Bucao C."/>
            <person name="Jouanno E."/>
            <person name="Wen M."/>
            <person name="Mejri S."/>
            <person name="Dirks R."/>
            <person name="Jansen H."/>
            <person name="Henkel C."/>
            <person name="Chen W.J."/>
            <person name="Zahm M."/>
            <person name="Cabau C."/>
            <person name="Klopp C."/>
            <person name="Thompson A.W."/>
            <person name="Robinson-Rechavi M."/>
            <person name="Braasch I."/>
            <person name="Lecointre G."/>
            <person name="Bobe J."/>
            <person name="Postlethwait J.H."/>
            <person name="Berthelot C."/>
            <person name="Roest Crollius H."/>
            <person name="Guiguen Y."/>
        </authorList>
    </citation>
    <scope>NUCLEOTIDE SEQUENCE</scope>
    <source>
        <strain evidence="14">WJC10195</strain>
    </source>
</reference>
<feature type="region of interest" description="Disordered" evidence="13">
    <location>
        <begin position="1"/>
        <end position="208"/>
    </location>
</feature>
<evidence type="ECO:0000313" key="14">
    <source>
        <dbReference type="EMBL" id="KAJ8355804.1"/>
    </source>
</evidence>
<dbReference type="Gene3D" id="2.130.10.10">
    <property type="entry name" value="YVTN repeat-like/Quinoprotein amine dehydrogenase"/>
    <property type="match status" value="1"/>
</dbReference>
<keyword evidence="15" id="KW-1185">Reference proteome</keyword>